<keyword evidence="3 4" id="KW-0408">Iron</keyword>
<dbReference type="RefSeq" id="WP_379877095.1">
    <property type="nucleotide sequence ID" value="NZ_JBHUIP010000012.1"/>
</dbReference>
<gene>
    <name evidence="7" type="ORF">ACFSM5_14225</name>
</gene>
<feature type="chain" id="PRO_5047227168" evidence="5">
    <location>
        <begin position="20"/>
        <end position="454"/>
    </location>
</feature>
<dbReference type="PIRSF" id="PIRSF028099">
    <property type="entry name" value="DUF1111"/>
    <property type="match status" value="1"/>
</dbReference>
<dbReference type="Gene3D" id="1.10.760.10">
    <property type="entry name" value="Cytochrome c-like domain"/>
    <property type="match status" value="1"/>
</dbReference>
<evidence type="ECO:0000256" key="4">
    <source>
        <dbReference type="PROSITE-ProRule" id="PRU00433"/>
    </source>
</evidence>
<evidence type="ECO:0000313" key="7">
    <source>
        <dbReference type="EMBL" id="MFD2264054.1"/>
    </source>
</evidence>
<feature type="domain" description="Cytochrome c" evidence="6">
    <location>
        <begin position="323"/>
        <end position="454"/>
    </location>
</feature>
<dbReference type="PANTHER" id="PTHR30600">
    <property type="entry name" value="CYTOCHROME C PEROXIDASE-RELATED"/>
    <property type="match status" value="1"/>
</dbReference>
<feature type="signal peptide" evidence="5">
    <location>
        <begin position="1"/>
        <end position="19"/>
    </location>
</feature>
<keyword evidence="1 4" id="KW-0349">Heme</keyword>
<dbReference type="PROSITE" id="PS51007">
    <property type="entry name" value="CYTC"/>
    <property type="match status" value="1"/>
</dbReference>
<dbReference type="PANTHER" id="PTHR30600:SF4">
    <property type="entry name" value="CYTOCHROME C DOMAIN-CONTAINING PROTEIN"/>
    <property type="match status" value="1"/>
</dbReference>
<dbReference type="InterPro" id="IPR009056">
    <property type="entry name" value="Cyt_c-like_dom"/>
</dbReference>
<dbReference type="Proteomes" id="UP001597295">
    <property type="component" value="Unassembled WGS sequence"/>
</dbReference>
<evidence type="ECO:0000256" key="1">
    <source>
        <dbReference type="ARBA" id="ARBA00022617"/>
    </source>
</evidence>
<dbReference type="Pfam" id="PF06537">
    <property type="entry name" value="DHOR"/>
    <property type="match status" value="1"/>
</dbReference>
<protein>
    <submittedName>
        <fullName evidence="7">Di-heme oxidoredictase family protein</fullName>
    </submittedName>
</protein>
<dbReference type="SUPFAM" id="SSF46626">
    <property type="entry name" value="Cytochrome c"/>
    <property type="match status" value="1"/>
</dbReference>
<evidence type="ECO:0000256" key="2">
    <source>
        <dbReference type="ARBA" id="ARBA00022723"/>
    </source>
</evidence>
<reference evidence="8" key="1">
    <citation type="journal article" date="2019" name="Int. J. Syst. Evol. Microbiol.">
        <title>The Global Catalogue of Microorganisms (GCM) 10K type strain sequencing project: providing services to taxonomists for standard genome sequencing and annotation.</title>
        <authorList>
            <consortium name="The Broad Institute Genomics Platform"/>
            <consortium name="The Broad Institute Genome Sequencing Center for Infectious Disease"/>
            <person name="Wu L."/>
            <person name="Ma J."/>
        </authorList>
    </citation>
    <scope>NUCLEOTIDE SEQUENCE [LARGE SCALE GENOMIC DNA]</scope>
    <source>
        <strain evidence="8">CGMCC 1.19062</strain>
    </source>
</reference>
<dbReference type="InterPro" id="IPR051395">
    <property type="entry name" value="Cytochrome_c_Peroxidase/MauG"/>
</dbReference>
<accession>A0ABW5DUC5</accession>
<evidence type="ECO:0000259" key="6">
    <source>
        <dbReference type="PROSITE" id="PS51007"/>
    </source>
</evidence>
<evidence type="ECO:0000256" key="3">
    <source>
        <dbReference type="ARBA" id="ARBA00023004"/>
    </source>
</evidence>
<evidence type="ECO:0000313" key="8">
    <source>
        <dbReference type="Proteomes" id="UP001597295"/>
    </source>
</evidence>
<keyword evidence="5" id="KW-0732">Signal</keyword>
<comment type="caution">
    <text evidence="7">The sequence shown here is derived from an EMBL/GenBank/DDBJ whole genome shotgun (WGS) entry which is preliminary data.</text>
</comment>
<dbReference type="InterPro" id="IPR010538">
    <property type="entry name" value="DHOR"/>
</dbReference>
<name>A0ABW5DUC5_9PROT</name>
<dbReference type="InterPro" id="IPR036909">
    <property type="entry name" value="Cyt_c-like_dom_sf"/>
</dbReference>
<sequence length="454" mass="48857">MRLRPLAAALILWAGPAAADEISPKLGGDTSRAILGSKAFTLNAANQGAARQRDFFFGNRLFNTNWVIAPASTVTFDGLGPTFNRVSCSGCHTRDGRGRSPTESGGEMLSMLVRLSVPGIDAHGGPKPHPAYGDQLQDRAIPGVPAEGRALIRWVEVKGSYPDGTTYGLRKPEFKFANMAFGPLGADILFSPRVAPQVIGLGLLEAIPEAEIRATADPDDKDGDGISGRVNEPWDFAAGKPALGRFGWKANQPNLHQQNAAAFNGDMGLTTSLFPETGCNEVQKACRKAPNGGTPEVSDEFRRKLTLYTQTLAVPVQRNAEDPAVKRGELLFGQSGCAACHRPTWTAGAHEAPEVAHQTFHPFTDLLLHDMGEGLADNRPDFLADGREWRTAPLWGLGLIKAVNGHEELLHDGRARGPEEAILWHGGEAETAREAFKSLPKVDREALVAFLRSL</sequence>
<proteinExistence type="predicted"/>
<dbReference type="EMBL" id="JBHUIP010000012">
    <property type="protein sequence ID" value="MFD2264054.1"/>
    <property type="molecule type" value="Genomic_DNA"/>
</dbReference>
<keyword evidence="2 4" id="KW-0479">Metal-binding</keyword>
<keyword evidence="8" id="KW-1185">Reference proteome</keyword>
<organism evidence="7 8">
    <name type="scientific">Lacibacterium aquatile</name>
    <dbReference type="NCBI Taxonomy" id="1168082"/>
    <lineage>
        <taxon>Bacteria</taxon>
        <taxon>Pseudomonadati</taxon>
        <taxon>Pseudomonadota</taxon>
        <taxon>Alphaproteobacteria</taxon>
        <taxon>Rhodospirillales</taxon>
        <taxon>Rhodospirillaceae</taxon>
    </lineage>
</organism>
<evidence type="ECO:0000256" key="5">
    <source>
        <dbReference type="SAM" id="SignalP"/>
    </source>
</evidence>